<name>A0A427A144_ENSVE</name>
<evidence type="ECO:0000313" key="8">
    <source>
        <dbReference type="Proteomes" id="UP000287651"/>
    </source>
</evidence>
<feature type="region of interest" description="Disordered" evidence="4">
    <location>
        <begin position="152"/>
        <end position="181"/>
    </location>
</feature>
<feature type="domain" description="HTH myb-type" evidence="6">
    <location>
        <begin position="9"/>
        <end position="47"/>
    </location>
</feature>
<dbReference type="GO" id="GO:0005634">
    <property type="term" value="C:nucleus"/>
    <property type="evidence" value="ECO:0007669"/>
    <property type="project" value="UniProtKB-SubCell"/>
</dbReference>
<feature type="domain" description="HTH myb-type" evidence="6">
    <location>
        <begin position="114"/>
        <end position="142"/>
    </location>
</feature>
<evidence type="ECO:0000259" key="5">
    <source>
        <dbReference type="PROSITE" id="PS50090"/>
    </source>
</evidence>
<dbReference type="InterPro" id="IPR009057">
    <property type="entry name" value="Homeodomain-like_sf"/>
</dbReference>
<dbReference type="InterPro" id="IPR001005">
    <property type="entry name" value="SANT/Myb"/>
</dbReference>
<dbReference type="InterPro" id="IPR015495">
    <property type="entry name" value="Myb_TF_plants"/>
</dbReference>
<dbReference type="Pfam" id="PF00249">
    <property type="entry name" value="Myb_DNA-binding"/>
    <property type="match status" value="2"/>
</dbReference>
<feature type="domain" description="Myb-like" evidence="5">
    <location>
        <begin position="9"/>
        <end position="138"/>
    </location>
</feature>
<protein>
    <submittedName>
        <fullName evidence="7">Uncharacterized protein</fullName>
    </submittedName>
</protein>
<dbReference type="Proteomes" id="UP000287651">
    <property type="component" value="Unassembled WGS sequence"/>
</dbReference>
<comment type="subcellular location">
    <subcellularLocation>
        <location evidence="1">Nucleus</location>
    </subcellularLocation>
</comment>
<accession>A0A427A144</accession>
<evidence type="ECO:0000259" key="6">
    <source>
        <dbReference type="PROSITE" id="PS51294"/>
    </source>
</evidence>
<dbReference type="PROSITE" id="PS50090">
    <property type="entry name" value="MYB_LIKE"/>
    <property type="match status" value="1"/>
</dbReference>
<dbReference type="AlphaFoldDB" id="A0A427A144"/>
<dbReference type="EMBL" id="AMZH03004173">
    <property type="protein sequence ID" value="RRT69965.1"/>
    <property type="molecule type" value="Genomic_DNA"/>
</dbReference>
<dbReference type="SMART" id="SM00717">
    <property type="entry name" value="SANT"/>
    <property type="match status" value="1"/>
</dbReference>
<dbReference type="GO" id="GO:0003677">
    <property type="term" value="F:DNA binding"/>
    <property type="evidence" value="ECO:0007669"/>
    <property type="project" value="UniProtKB-KW"/>
</dbReference>
<dbReference type="SUPFAM" id="SSF46689">
    <property type="entry name" value="Homeodomain-like"/>
    <property type="match status" value="1"/>
</dbReference>
<dbReference type="PANTHER" id="PTHR47999:SF118">
    <property type="entry name" value="OS11G0180900 PROTEIN"/>
    <property type="match status" value="1"/>
</dbReference>
<organism evidence="7 8">
    <name type="scientific">Ensete ventricosum</name>
    <name type="common">Abyssinian banana</name>
    <name type="synonym">Musa ensete</name>
    <dbReference type="NCBI Taxonomy" id="4639"/>
    <lineage>
        <taxon>Eukaryota</taxon>
        <taxon>Viridiplantae</taxon>
        <taxon>Streptophyta</taxon>
        <taxon>Embryophyta</taxon>
        <taxon>Tracheophyta</taxon>
        <taxon>Spermatophyta</taxon>
        <taxon>Magnoliopsida</taxon>
        <taxon>Liliopsida</taxon>
        <taxon>Zingiberales</taxon>
        <taxon>Musaceae</taxon>
        <taxon>Ensete</taxon>
    </lineage>
</organism>
<evidence type="ECO:0000256" key="4">
    <source>
        <dbReference type="SAM" id="MobiDB-lite"/>
    </source>
</evidence>
<comment type="caution">
    <text evidence="7">The sequence shown here is derived from an EMBL/GenBank/DDBJ whole genome shotgun (WGS) entry which is preliminary data.</text>
</comment>
<keyword evidence="2" id="KW-0238">DNA-binding</keyword>
<proteinExistence type="predicted"/>
<keyword evidence="3" id="KW-0539">Nucleus</keyword>
<sequence>MGRSPCCEKAHTNRGAWTKEEDQLLIAYIKAHGEGCWRSLPKAAGLGGSNATGILITSCFHVRLTFNCVPDVGLLRCGKSCRLRNVSVDLCLTLLLFQVTPYLSSDADCCVRVRWSVIAGQLPGRTDNEIKNYWNTHIKRKLVGRGIDPQTHLPVHGGGAATPGKASKPPPSAASPSERERCPDLNLDLSMSLSFSSPTPSEVFAAADPAADATSSPTSAVPPRRAHAICLCYHLGLQSSETCSCQENPSHHVVR</sequence>
<gene>
    <name evidence="7" type="ORF">B296_00027536</name>
</gene>
<evidence type="ECO:0000256" key="2">
    <source>
        <dbReference type="ARBA" id="ARBA00023125"/>
    </source>
</evidence>
<reference evidence="7 8" key="1">
    <citation type="journal article" date="2014" name="Agronomy (Basel)">
        <title>A Draft Genome Sequence for Ensete ventricosum, the Drought-Tolerant Tree Against Hunger.</title>
        <authorList>
            <person name="Harrison J."/>
            <person name="Moore K.A."/>
            <person name="Paszkiewicz K."/>
            <person name="Jones T."/>
            <person name="Grant M."/>
            <person name="Ambacheew D."/>
            <person name="Muzemil S."/>
            <person name="Studholme D.J."/>
        </authorList>
    </citation>
    <scope>NUCLEOTIDE SEQUENCE [LARGE SCALE GENOMIC DNA]</scope>
</reference>
<dbReference type="CDD" id="cd00167">
    <property type="entry name" value="SANT"/>
    <property type="match status" value="2"/>
</dbReference>
<dbReference type="PROSITE" id="PS51294">
    <property type="entry name" value="HTH_MYB"/>
    <property type="match status" value="2"/>
</dbReference>
<dbReference type="Gene3D" id="1.10.10.60">
    <property type="entry name" value="Homeodomain-like"/>
    <property type="match status" value="2"/>
</dbReference>
<evidence type="ECO:0000256" key="3">
    <source>
        <dbReference type="ARBA" id="ARBA00023242"/>
    </source>
</evidence>
<evidence type="ECO:0000256" key="1">
    <source>
        <dbReference type="ARBA" id="ARBA00004123"/>
    </source>
</evidence>
<evidence type="ECO:0000313" key="7">
    <source>
        <dbReference type="EMBL" id="RRT69965.1"/>
    </source>
</evidence>
<dbReference type="PANTHER" id="PTHR47999">
    <property type="entry name" value="TRANSCRIPTION FACTOR MYB8-RELATED-RELATED"/>
    <property type="match status" value="1"/>
</dbReference>
<dbReference type="InterPro" id="IPR017930">
    <property type="entry name" value="Myb_dom"/>
</dbReference>